<dbReference type="NCBIfam" id="NF038319">
    <property type="entry name" value="DISARM_DrmC_I"/>
    <property type="match status" value="1"/>
</dbReference>
<dbReference type="Gene3D" id="3.30.870.10">
    <property type="entry name" value="Endonuclease Chain A"/>
    <property type="match status" value="1"/>
</dbReference>
<keyword evidence="6" id="KW-0443">Lipid metabolism</keyword>
<dbReference type="InterPro" id="IPR047955">
    <property type="entry name" value="DrmC-like"/>
</dbReference>
<dbReference type="InterPro" id="IPR025202">
    <property type="entry name" value="PLD-like_dom"/>
</dbReference>
<comment type="catalytic activity">
    <reaction evidence="1">
        <text>a 1,2-diacyl-sn-glycero-3-phosphocholine + H2O = a 1,2-diacyl-sn-glycero-3-phosphate + choline + H(+)</text>
        <dbReference type="Rhea" id="RHEA:14445"/>
        <dbReference type="ChEBI" id="CHEBI:15354"/>
        <dbReference type="ChEBI" id="CHEBI:15377"/>
        <dbReference type="ChEBI" id="CHEBI:15378"/>
        <dbReference type="ChEBI" id="CHEBI:57643"/>
        <dbReference type="ChEBI" id="CHEBI:58608"/>
        <dbReference type="EC" id="3.1.4.4"/>
    </reaction>
</comment>
<dbReference type="SMART" id="SM00155">
    <property type="entry name" value="PLDc"/>
    <property type="match status" value="1"/>
</dbReference>
<evidence type="ECO:0000313" key="8">
    <source>
        <dbReference type="EMBL" id="MBT0774291.1"/>
    </source>
</evidence>
<dbReference type="PANTHER" id="PTHR43856:SF1">
    <property type="entry name" value="MITOCHONDRIAL CARDIOLIPIN HYDROLASE"/>
    <property type="match status" value="1"/>
</dbReference>
<evidence type="ECO:0000256" key="2">
    <source>
        <dbReference type="ARBA" id="ARBA00008664"/>
    </source>
</evidence>
<evidence type="ECO:0000256" key="6">
    <source>
        <dbReference type="ARBA" id="ARBA00023098"/>
    </source>
</evidence>
<keyword evidence="9" id="KW-1185">Reference proteome</keyword>
<dbReference type="EC" id="3.1.4.4" evidence="3"/>
<gene>
    <name evidence="8" type="primary">drmC</name>
    <name evidence="8" type="ORF">KIH74_35435</name>
</gene>
<dbReference type="PANTHER" id="PTHR43856">
    <property type="entry name" value="CARDIOLIPIN HYDROLASE"/>
    <property type="match status" value="1"/>
</dbReference>
<dbReference type="RefSeq" id="WP_214160830.1">
    <property type="nucleotide sequence ID" value="NZ_JAHBAY010000027.1"/>
</dbReference>
<evidence type="ECO:0000259" key="7">
    <source>
        <dbReference type="PROSITE" id="PS50035"/>
    </source>
</evidence>
<dbReference type="PROSITE" id="PS50035">
    <property type="entry name" value="PLD"/>
    <property type="match status" value="1"/>
</dbReference>
<feature type="domain" description="PLD phosphodiesterase" evidence="7">
    <location>
        <begin position="178"/>
        <end position="205"/>
    </location>
</feature>
<evidence type="ECO:0000256" key="4">
    <source>
        <dbReference type="ARBA" id="ARBA00022801"/>
    </source>
</evidence>
<accession>A0ABS5TU19</accession>
<comment type="caution">
    <text evidence="8">The sequence shown here is derived from an EMBL/GenBank/DDBJ whole genome shotgun (WGS) entry which is preliminary data.</text>
</comment>
<protein>
    <recommendedName>
        <fullName evidence="3">phospholipase D</fullName>
        <ecNumber evidence="3">3.1.4.4</ecNumber>
    </recommendedName>
</protein>
<dbReference type="EMBL" id="JAHBAY010000027">
    <property type="protein sequence ID" value="MBT0774291.1"/>
    <property type="molecule type" value="Genomic_DNA"/>
</dbReference>
<evidence type="ECO:0000256" key="3">
    <source>
        <dbReference type="ARBA" id="ARBA00012027"/>
    </source>
</evidence>
<name>A0ABS5TU19_9ACTN</name>
<evidence type="ECO:0000256" key="5">
    <source>
        <dbReference type="ARBA" id="ARBA00022963"/>
    </source>
</evidence>
<dbReference type="InterPro" id="IPR001736">
    <property type="entry name" value="PLipase_D/transphosphatidylase"/>
</dbReference>
<organism evidence="8 9">
    <name type="scientific">Kineosporia corallincola</name>
    <dbReference type="NCBI Taxonomy" id="2835133"/>
    <lineage>
        <taxon>Bacteria</taxon>
        <taxon>Bacillati</taxon>
        <taxon>Actinomycetota</taxon>
        <taxon>Actinomycetes</taxon>
        <taxon>Kineosporiales</taxon>
        <taxon>Kineosporiaceae</taxon>
        <taxon>Kineosporia</taxon>
    </lineage>
</organism>
<reference evidence="8 9" key="1">
    <citation type="submission" date="2021-05" db="EMBL/GenBank/DDBJ databases">
        <title>Kineosporia and Streptomyces sp. nov. two new marine actinobacteria isolated from Coral.</title>
        <authorList>
            <person name="Buangrab K."/>
            <person name="Sutthacheep M."/>
            <person name="Yeemin T."/>
            <person name="Harunari E."/>
            <person name="Igarashi Y."/>
            <person name="Kanchanasin P."/>
            <person name="Tanasupawat S."/>
            <person name="Phongsopitanun W."/>
        </authorList>
    </citation>
    <scope>NUCLEOTIDE SEQUENCE [LARGE SCALE GENOMIC DNA]</scope>
    <source>
        <strain evidence="8 9">J2-2</strain>
    </source>
</reference>
<dbReference type="Pfam" id="PF13091">
    <property type="entry name" value="PLDc_2"/>
    <property type="match status" value="1"/>
</dbReference>
<evidence type="ECO:0000313" key="9">
    <source>
        <dbReference type="Proteomes" id="UP001197247"/>
    </source>
</evidence>
<evidence type="ECO:0000256" key="1">
    <source>
        <dbReference type="ARBA" id="ARBA00000798"/>
    </source>
</evidence>
<keyword evidence="4" id="KW-0378">Hydrolase</keyword>
<dbReference type="Proteomes" id="UP001197247">
    <property type="component" value="Unassembled WGS sequence"/>
</dbReference>
<comment type="similarity">
    <text evidence="2">Belongs to the phospholipase D family.</text>
</comment>
<keyword evidence="5" id="KW-0442">Lipid degradation</keyword>
<dbReference type="InterPro" id="IPR051406">
    <property type="entry name" value="PLD_domain"/>
</dbReference>
<dbReference type="SUPFAM" id="SSF56024">
    <property type="entry name" value="Phospholipase D/nuclease"/>
    <property type="match status" value="1"/>
</dbReference>
<sequence length="241" mass="25996">MPDHALRDLGAFLTGTEAAVLAARFADGDTLTAALGSIGASRRDQVRHLLREAGLGPATRERTCEVLRAIEGARSDVRDLATVWTMPGHLSQAGPLTTSAAHLVDGARTSVMCSTYNFQRTSALWPALQDAARRPGLAVTVYLDTAAGRKGSRTPSPEEVAVHLRPARVLRTKPFGGSLVRNHAKFLVVDHRFLLISSANFSRSAEYENVELGVRVDDVALAESVEREMQRVEGVLYEPAG</sequence>
<proteinExistence type="inferred from homology"/>